<feature type="domain" description="F-box" evidence="1">
    <location>
        <begin position="52"/>
        <end position="101"/>
    </location>
</feature>
<dbReference type="CDD" id="cd09917">
    <property type="entry name" value="F-box_SF"/>
    <property type="match status" value="1"/>
</dbReference>
<dbReference type="Gene3D" id="1.20.1280.50">
    <property type="match status" value="1"/>
</dbReference>
<reference evidence="3" key="1">
    <citation type="journal article" date="2014" name="Proc. Natl. Acad. Sci. U.S.A.">
        <title>Extensive sampling of basidiomycete genomes demonstrates inadequacy of the white-rot/brown-rot paradigm for wood decay fungi.</title>
        <authorList>
            <person name="Riley R."/>
            <person name="Salamov A.A."/>
            <person name="Brown D.W."/>
            <person name="Nagy L.G."/>
            <person name="Floudas D."/>
            <person name="Held B.W."/>
            <person name="Levasseur A."/>
            <person name="Lombard V."/>
            <person name="Morin E."/>
            <person name="Otillar R."/>
            <person name="Lindquist E.A."/>
            <person name="Sun H."/>
            <person name="LaButti K.M."/>
            <person name="Schmutz J."/>
            <person name="Jabbour D."/>
            <person name="Luo H."/>
            <person name="Baker S.E."/>
            <person name="Pisabarro A.G."/>
            <person name="Walton J.D."/>
            <person name="Blanchette R.A."/>
            <person name="Henrissat B."/>
            <person name="Martin F."/>
            <person name="Cullen D."/>
            <person name="Hibbett D.S."/>
            <person name="Grigoriev I.V."/>
        </authorList>
    </citation>
    <scope>NUCLEOTIDE SEQUENCE [LARGE SCALE GENOMIC DNA]</scope>
    <source>
        <strain evidence="3">CBS 339.88</strain>
    </source>
</reference>
<evidence type="ECO:0000313" key="3">
    <source>
        <dbReference type="Proteomes" id="UP000027222"/>
    </source>
</evidence>
<proteinExistence type="predicted"/>
<dbReference type="EMBL" id="KL142376">
    <property type="protein sequence ID" value="KDR77420.1"/>
    <property type="molecule type" value="Genomic_DNA"/>
</dbReference>
<evidence type="ECO:0000259" key="1">
    <source>
        <dbReference type="PROSITE" id="PS50181"/>
    </source>
</evidence>
<dbReference type="OrthoDB" id="2322499at2759"/>
<protein>
    <recommendedName>
        <fullName evidence="1">F-box domain-containing protein</fullName>
    </recommendedName>
</protein>
<dbReference type="PROSITE" id="PS50181">
    <property type="entry name" value="FBOX"/>
    <property type="match status" value="1"/>
</dbReference>
<gene>
    <name evidence="2" type="ORF">GALMADRAFT_245613</name>
</gene>
<dbReference type="SMART" id="SM00256">
    <property type="entry name" value="FBOX"/>
    <property type="match status" value="1"/>
</dbReference>
<organism evidence="2 3">
    <name type="scientific">Galerina marginata (strain CBS 339.88)</name>
    <dbReference type="NCBI Taxonomy" id="685588"/>
    <lineage>
        <taxon>Eukaryota</taxon>
        <taxon>Fungi</taxon>
        <taxon>Dikarya</taxon>
        <taxon>Basidiomycota</taxon>
        <taxon>Agaricomycotina</taxon>
        <taxon>Agaricomycetes</taxon>
        <taxon>Agaricomycetidae</taxon>
        <taxon>Agaricales</taxon>
        <taxon>Agaricineae</taxon>
        <taxon>Strophariaceae</taxon>
        <taxon>Galerina</taxon>
    </lineage>
</organism>
<dbReference type="Proteomes" id="UP000027222">
    <property type="component" value="Unassembled WGS sequence"/>
</dbReference>
<dbReference type="SUPFAM" id="SSF81383">
    <property type="entry name" value="F-box domain"/>
    <property type="match status" value="1"/>
</dbReference>
<accession>A0A067T2N1</accession>
<dbReference type="InterPro" id="IPR036047">
    <property type="entry name" value="F-box-like_dom_sf"/>
</dbReference>
<keyword evidence="3" id="KW-1185">Reference proteome</keyword>
<dbReference type="AlphaFoldDB" id="A0A067T2N1"/>
<name>A0A067T2N1_GALM3</name>
<sequence>MDNISANYDTEMIVLGSSARKRGLDPDVERLPQAKRRRLARPGNRRKPDGQLVNSVDLPVELVFEIFSLLDPVDLLHLSRISKSWRNLLMTRSSLSVWKAARSNLSNFPDCPDGLNEPQYANLAFGKSCYFCSQTYGNTRLIWAASLRTCGRCLRNCNRFISSHPSSDVAKKLPAELFFLDYFPNFSVAKRSDFTKQITIYVPKDIYTDLLDQYSEAPDKKAWLAQYMEKRNAMKLHTDAFNFWSWQQFWQHKGKK</sequence>
<dbReference type="HOGENOM" id="CLU_1151856_0_0_1"/>
<dbReference type="InterPro" id="IPR001810">
    <property type="entry name" value="F-box_dom"/>
</dbReference>
<evidence type="ECO:0000313" key="2">
    <source>
        <dbReference type="EMBL" id="KDR77420.1"/>
    </source>
</evidence>
<dbReference type="Pfam" id="PF12937">
    <property type="entry name" value="F-box-like"/>
    <property type="match status" value="1"/>
</dbReference>